<dbReference type="PROSITE" id="PS50404">
    <property type="entry name" value="GST_NTER"/>
    <property type="match status" value="1"/>
</dbReference>
<dbReference type="SFLD" id="SFLDS00019">
    <property type="entry name" value="Glutathione_Transferase_(cytos"/>
    <property type="match status" value="1"/>
</dbReference>
<dbReference type="PROSITE" id="PS50405">
    <property type="entry name" value="GST_CTER"/>
    <property type="match status" value="1"/>
</dbReference>
<dbReference type="CDD" id="cd03051">
    <property type="entry name" value="GST_N_GTT2_like"/>
    <property type="match status" value="1"/>
</dbReference>
<feature type="domain" description="GST N-terminal" evidence="1">
    <location>
        <begin position="2"/>
        <end position="84"/>
    </location>
</feature>
<dbReference type="EMBL" id="JAZDRO010000004">
    <property type="protein sequence ID" value="MEE2567099.1"/>
    <property type="molecule type" value="Genomic_DNA"/>
</dbReference>
<feature type="domain" description="GST C-terminal" evidence="2">
    <location>
        <begin position="89"/>
        <end position="212"/>
    </location>
</feature>
<dbReference type="SFLD" id="SFLDG00358">
    <property type="entry name" value="Main_(cytGST)"/>
    <property type="match status" value="1"/>
</dbReference>
<keyword evidence="4" id="KW-1185">Reference proteome</keyword>
<reference evidence="3 4" key="1">
    <citation type="submission" date="2024-01" db="EMBL/GenBank/DDBJ databases">
        <title>Hyphobacterium bacterium isolated from marine sediment.</title>
        <authorList>
            <person name="Zhao S."/>
        </authorList>
    </citation>
    <scope>NUCLEOTIDE SEQUENCE [LARGE SCALE GENOMIC DNA]</scope>
    <source>
        <strain evidence="3 4">Y60-23</strain>
    </source>
</reference>
<proteinExistence type="predicted"/>
<evidence type="ECO:0000313" key="4">
    <source>
        <dbReference type="Proteomes" id="UP001310692"/>
    </source>
</evidence>
<dbReference type="InterPro" id="IPR010987">
    <property type="entry name" value="Glutathione-S-Trfase_C-like"/>
</dbReference>
<comment type="caution">
    <text evidence="3">The sequence shown here is derived from an EMBL/GenBank/DDBJ whole genome shotgun (WGS) entry which is preliminary data.</text>
</comment>
<gene>
    <name evidence="3" type="ORF">V0U35_10465</name>
</gene>
<accession>A0ABU7LZX7</accession>
<evidence type="ECO:0000259" key="2">
    <source>
        <dbReference type="PROSITE" id="PS50405"/>
    </source>
</evidence>
<dbReference type="InterPro" id="IPR040079">
    <property type="entry name" value="Glutathione_S-Trfase"/>
</dbReference>
<dbReference type="SUPFAM" id="SSF52833">
    <property type="entry name" value="Thioredoxin-like"/>
    <property type="match status" value="1"/>
</dbReference>
<dbReference type="InterPro" id="IPR034345">
    <property type="entry name" value="Gtt2-like_N"/>
</dbReference>
<evidence type="ECO:0000259" key="1">
    <source>
        <dbReference type="PROSITE" id="PS50404"/>
    </source>
</evidence>
<dbReference type="Proteomes" id="UP001310692">
    <property type="component" value="Unassembled WGS sequence"/>
</dbReference>
<sequence>MDGLVFYDCATAPSPRRARMVIAEKGLTVEARQVDLRSGEHFFDAFRAINPRCTVPALDTGEGVVLTDNASIAAYLEAIRPDPPLLGVTPVEKALIAEWINRTEFEGLMGVAEAFRNSAPGFKGRALTGPDNYDQIPALAERGRARVAAFYPVLERRLADSPYLGGDQFSIADITAFVFVEFAARAGVEPEGDFPAMDEWRGAIRIRPSASA</sequence>
<dbReference type="PANTHER" id="PTHR44051:SF8">
    <property type="entry name" value="GLUTATHIONE S-TRANSFERASE GSTA"/>
    <property type="match status" value="1"/>
</dbReference>
<organism evidence="3 4">
    <name type="scientific">Hyphobacterium marinum</name>
    <dbReference type="NCBI Taxonomy" id="3116574"/>
    <lineage>
        <taxon>Bacteria</taxon>
        <taxon>Pseudomonadati</taxon>
        <taxon>Pseudomonadota</taxon>
        <taxon>Alphaproteobacteria</taxon>
        <taxon>Maricaulales</taxon>
        <taxon>Maricaulaceae</taxon>
        <taxon>Hyphobacterium</taxon>
    </lineage>
</organism>
<dbReference type="InterPro" id="IPR036249">
    <property type="entry name" value="Thioredoxin-like_sf"/>
</dbReference>
<evidence type="ECO:0000313" key="3">
    <source>
        <dbReference type="EMBL" id="MEE2567099.1"/>
    </source>
</evidence>
<dbReference type="Pfam" id="PF13410">
    <property type="entry name" value="GST_C_2"/>
    <property type="match status" value="1"/>
</dbReference>
<name>A0ABU7LZX7_9PROT</name>
<dbReference type="Gene3D" id="3.40.30.10">
    <property type="entry name" value="Glutaredoxin"/>
    <property type="match status" value="1"/>
</dbReference>
<dbReference type="PANTHER" id="PTHR44051">
    <property type="entry name" value="GLUTATHIONE S-TRANSFERASE-RELATED"/>
    <property type="match status" value="1"/>
</dbReference>
<dbReference type="InterPro" id="IPR004045">
    <property type="entry name" value="Glutathione_S-Trfase_N"/>
</dbReference>
<dbReference type="Pfam" id="PF13409">
    <property type="entry name" value="GST_N_2"/>
    <property type="match status" value="1"/>
</dbReference>
<dbReference type="Gene3D" id="1.20.1050.10">
    <property type="match status" value="1"/>
</dbReference>
<dbReference type="InterPro" id="IPR036282">
    <property type="entry name" value="Glutathione-S-Trfase_C_sf"/>
</dbReference>
<protein>
    <submittedName>
        <fullName evidence="3">Glutathione S-transferase</fullName>
    </submittedName>
</protein>
<dbReference type="SUPFAM" id="SSF47616">
    <property type="entry name" value="GST C-terminal domain-like"/>
    <property type="match status" value="1"/>
</dbReference>
<dbReference type="RefSeq" id="WP_330196659.1">
    <property type="nucleotide sequence ID" value="NZ_JAZDRO010000004.1"/>
</dbReference>